<keyword evidence="3" id="KW-1185">Reference proteome</keyword>
<evidence type="ECO:0000256" key="1">
    <source>
        <dbReference type="SAM" id="MobiDB-lite"/>
    </source>
</evidence>
<reference evidence="2 3" key="1">
    <citation type="submission" date="2024-01" db="EMBL/GenBank/DDBJ databases">
        <title>The complete chloroplast genome sequence of Lithospermum erythrorhizon: insights into the phylogenetic relationship among Boraginaceae species and the maternal lineages of purple gromwells.</title>
        <authorList>
            <person name="Okada T."/>
            <person name="Watanabe K."/>
        </authorList>
    </citation>
    <scope>NUCLEOTIDE SEQUENCE [LARGE SCALE GENOMIC DNA]</scope>
</reference>
<dbReference type="EMBL" id="BAABME010000933">
    <property type="protein sequence ID" value="GAA0146452.1"/>
    <property type="molecule type" value="Genomic_DNA"/>
</dbReference>
<feature type="region of interest" description="Disordered" evidence="1">
    <location>
        <begin position="35"/>
        <end position="65"/>
    </location>
</feature>
<evidence type="ECO:0000313" key="2">
    <source>
        <dbReference type="EMBL" id="GAA0146452.1"/>
    </source>
</evidence>
<dbReference type="Proteomes" id="UP001454036">
    <property type="component" value="Unassembled WGS sequence"/>
</dbReference>
<proteinExistence type="predicted"/>
<dbReference type="AlphaFoldDB" id="A0AAV3P495"/>
<comment type="caution">
    <text evidence="2">The sequence shown here is derived from an EMBL/GenBank/DDBJ whole genome shotgun (WGS) entry which is preliminary data.</text>
</comment>
<protein>
    <submittedName>
        <fullName evidence="2">Uncharacterized protein</fullName>
    </submittedName>
</protein>
<evidence type="ECO:0000313" key="3">
    <source>
        <dbReference type="Proteomes" id="UP001454036"/>
    </source>
</evidence>
<sequence>MYEQGISSVFEDRLNPVLYDLRMYERECPYITTTNPMIRQKPLATRSSSSSSDNSNTSSASSPLPQLTVINKVASKITAGNNDVMALVPIKENQLDNYELHPRTEADQVEASISEGMPILPPLGPVNPRPVTQGVTLVMMENNMQNLFIIINK</sequence>
<organism evidence="2 3">
    <name type="scientific">Lithospermum erythrorhizon</name>
    <name type="common">Purple gromwell</name>
    <name type="synonym">Lithospermum officinale var. erythrorhizon</name>
    <dbReference type="NCBI Taxonomy" id="34254"/>
    <lineage>
        <taxon>Eukaryota</taxon>
        <taxon>Viridiplantae</taxon>
        <taxon>Streptophyta</taxon>
        <taxon>Embryophyta</taxon>
        <taxon>Tracheophyta</taxon>
        <taxon>Spermatophyta</taxon>
        <taxon>Magnoliopsida</taxon>
        <taxon>eudicotyledons</taxon>
        <taxon>Gunneridae</taxon>
        <taxon>Pentapetalae</taxon>
        <taxon>asterids</taxon>
        <taxon>lamiids</taxon>
        <taxon>Boraginales</taxon>
        <taxon>Boraginaceae</taxon>
        <taxon>Boraginoideae</taxon>
        <taxon>Lithospermeae</taxon>
        <taxon>Lithospermum</taxon>
    </lineage>
</organism>
<accession>A0AAV3P495</accession>
<name>A0AAV3P495_LITER</name>
<gene>
    <name evidence="2" type="ORF">LIER_06401</name>
</gene>
<feature type="compositionally biased region" description="Low complexity" evidence="1">
    <location>
        <begin position="47"/>
        <end position="62"/>
    </location>
</feature>